<evidence type="ECO:0000313" key="6">
    <source>
        <dbReference type="Proteomes" id="UP000031671"/>
    </source>
</evidence>
<protein>
    <submittedName>
        <fullName evidence="5">Putative deoxyribonuclease yjjV</fullName>
    </submittedName>
</protein>
<name>A0A0B8NUB0_9VIBR</name>
<evidence type="ECO:0000256" key="2">
    <source>
        <dbReference type="ARBA" id="ARBA00022723"/>
    </source>
</evidence>
<evidence type="ECO:0000313" key="5">
    <source>
        <dbReference type="EMBL" id="GAM54359.1"/>
    </source>
</evidence>
<dbReference type="PANTHER" id="PTHR46124:SF3">
    <property type="entry name" value="HYDROLASE"/>
    <property type="match status" value="1"/>
</dbReference>
<dbReference type="GO" id="GO:0005829">
    <property type="term" value="C:cytosol"/>
    <property type="evidence" value="ECO:0007669"/>
    <property type="project" value="TreeGrafter"/>
</dbReference>
<dbReference type="InterPro" id="IPR001130">
    <property type="entry name" value="TatD-like"/>
</dbReference>
<reference evidence="5 6" key="1">
    <citation type="submission" date="2015-01" db="EMBL/GenBank/DDBJ databases">
        <title>Vibrio sp. C1 JCM 19231 whole genome shotgun sequence.</title>
        <authorList>
            <person name="Sawabe T."/>
            <person name="Meirelles P."/>
            <person name="Feng G."/>
            <person name="Sayaka M."/>
            <person name="Hattori M."/>
            <person name="Ohkuma M."/>
        </authorList>
    </citation>
    <scope>NUCLEOTIDE SEQUENCE [LARGE SCALE GENOMIC DNA]</scope>
    <source>
        <strain evidence="6">JCM 19231</strain>
    </source>
</reference>
<dbReference type="RefSeq" id="WP_261834858.1">
    <property type="nucleotide sequence ID" value="NZ_AP024881.1"/>
</dbReference>
<dbReference type="AlphaFoldDB" id="A0A0B8NUB0"/>
<keyword evidence="3" id="KW-0378">Hydrolase</keyword>
<dbReference type="FunFam" id="3.20.20.140:FF:000005">
    <property type="entry name" value="TatD family hydrolase"/>
    <property type="match status" value="1"/>
</dbReference>
<evidence type="ECO:0000256" key="3">
    <source>
        <dbReference type="ARBA" id="ARBA00022801"/>
    </source>
</evidence>
<dbReference type="Proteomes" id="UP000031671">
    <property type="component" value="Unassembled WGS sequence"/>
</dbReference>
<feature type="binding site" evidence="4">
    <location>
        <position position="6"/>
    </location>
    <ligand>
        <name>a divalent metal cation</name>
        <dbReference type="ChEBI" id="CHEBI:60240"/>
        <label>1</label>
    </ligand>
</feature>
<accession>A0A0B8NUB0</accession>
<reference evidence="5 6" key="2">
    <citation type="submission" date="2015-01" db="EMBL/GenBank/DDBJ databases">
        <authorList>
            <consortium name="NBRP consortium"/>
            <person name="Sawabe T."/>
            <person name="Meirelles P."/>
            <person name="Feng G."/>
            <person name="Sayaka M."/>
            <person name="Hattori M."/>
            <person name="Ohkuma M."/>
        </authorList>
    </citation>
    <scope>NUCLEOTIDE SEQUENCE [LARGE SCALE GENOMIC DNA]</scope>
    <source>
        <strain evidence="6">JCM 19231</strain>
    </source>
</reference>
<feature type="binding site" evidence="4">
    <location>
        <position position="8"/>
    </location>
    <ligand>
        <name>a divalent metal cation</name>
        <dbReference type="ChEBI" id="CHEBI:60240"/>
        <label>1</label>
    </ligand>
</feature>
<dbReference type="InterPro" id="IPR018228">
    <property type="entry name" value="DNase_TatD-rel_CS"/>
</dbReference>
<feature type="binding site" evidence="4">
    <location>
        <position position="157"/>
    </location>
    <ligand>
        <name>a divalent metal cation</name>
        <dbReference type="ChEBI" id="CHEBI:60240"/>
        <label>2</label>
    </ligand>
</feature>
<gene>
    <name evidence="5" type="ORF">JCM19231_2248</name>
</gene>
<dbReference type="Pfam" id="PF01026">
    <property type="entry name" value="TatD_DNase"/>
    <property type="match status" value="1"/>
</dbReference>
<dbReference type="GO" id="GO:0046872">
    <property type="term" value="F:metal ion binding"/>
    <property type="evidence" value="ECO:0007669"/>
    <property type="project" value="UniProtKB-KW"/>
</dbReference>
<comment type="caution">
    <text evidence="5">The sequence shown here is derived from an EMBL/GenBank/DDBJ whole genome shotgun (WGS) entry which is preliminary data.</text>
</comment>
<comment type="similarity">
    <text evidence="1">Belongs to the metallo-dependent hydrolases superfamily. TatD-type hydrolase family.</text>
</comment>
<evidence type="ECO:0000256" key="4">
    <source>
        <dbReference type="PIRSR" id="PIRSR005902-1"/>
    </source>
</evidence>
<proteinExistence type="inferred from homology"/>
<dbReference type="InterPro" id="IPR032466">
    <property type="entry name" value="Metal_Hydrolase"/>
</dbReference>
<keyword evidence="6" id="KW-1185">Reference proteome</keyword>
<dbReference type="PIRSF" id="PIRSF005902">
    <property type="entry name" value="DNase_TatD"/>
    <property type="match status" value="1"/>
</dbReference>
<sequence>MWFDTHCHLDFECFQSEWQEYKKRFHEAEVSRFLVPAVGQNNWNQVLQLSGEEGVYIAIGIHPLRVKEQYQRTTVFQDELTALGEYFAEHKDKITAVGECGLDKRFKECIDQQLEAFDFQLELAKQYNKPVVIHSVKQHHLVQQRLKQAKVNRGIVHGFSGNYQKAKALVDAGMRLGIGGVITRPTAEPTRDAIAKLPLDSIVLETDAPDMPLYGMNSEINSPQYIPHIFKYLVKIRNENASILAEAIWRNSNQVFAIN</sequence>
<evidence type="ECO:0000256" key="1">
    <source>
        <dbReference type="ARBA" id="ARBA00009275"/>
    </source>
</evidence>
<feature type="binding site" evidence="4">
    <location>
        <position position="207"/>
    </location>
    <ligand>
        <name>a divalent metal cation</name>
        <dbReference type="ChEBI" id="CHEBI:60240"/>
        <label>1</label>
    </ligand>
</feature>
<dbReference type="Gene3D" id="3.20.20.140">
    <property type="entry name" value="Metal-dependent hydrolases"/>
    <property type="match status" value="1"/>
</dbReference>
<dbReference type="PROSITE" id="PS01091">
    <property type="entry name" value="TATD_3"/>
    <property type="match status" value="1"/>
</dbReference>
<dbReference type="PANTHER" id="PTHR46124">
    <property type="entry name" value="D-AMINOACYL-TRNA DEACYLASE"/>
    <property type="match status" value="1"/>
</dbReference>
<dbReference type="GO" id="GO:0016788">
    <property type="term" value="F:hydrolase activity, acting on ester bonds"/>
    <property type="evidence" value="ECO:0007669"/>
    <property type="project" value="InterPro"/>
</dbReference>
<dbReference type="CDD" id="cd01310">
    <property type="entry name" value="TatD_DNAse"/>
    <property type="match status" value="1"/>
</dbReference>
<dbReference type="EMBL" id="BBRZ01000003">
    <property type="protein sequence ID" value="GAM54359.1"/>
    <property type="molecule type" value="Genomic_DNA"/>
</dbReference>
<keyword evidence="2 4" id="KW-0479">Metal-binding</keyword>
<dbReference type="SUPFAM" id="SSF51556">
    <property type="entry name" value="Metallo-dependent hydrolases"/>
    <property type="match status" value="1"/>
</dbReference>
<feature type="binding site" evidence="4">
    <location>
        <position position="134"/>
    </location>
    <ligand>
        <name>a divalent metal cation</name>
        <dbReference type="ChEBI" id="CHEBI:60240"/>
        <label>2</label>
    </ligand>
</feature>
<feature type="binding site" evidence="4">
    <location>
        <position position="99"/>
    </location>
    <ligand>
        <name>a divalent metal cation</name>
        <dbReference type="ChEBI" id="CHEBI:60240"/>
        <label>1</label>
    </ligand>
</feature>
<organism evidence="5 6">
    <name type="scientific">Vibrio ishigakensis</name>
    <dbReference type="NCBI Taxonomy" id="1481914"/>
    <lineage>
        <taxon>Bacteria</taxon>
        <taxon>Pseudomonadati</taxon>
        <taxon>Pseudomonadota</taxon>
        <taxon>Gammaproteobacteria</taxon>
        <taxon>Vibrionales</taxon>
        <taxon>Vibrionaceae</taxon>
        <taxon>Vibrio</taxon>
    </lineage>
</organism>